<evidence type="ECO:0000313" key="3">
    <source>
        <dbReference type="EMBL" id="GAA1604369.1"/>
    </source>
</evidence>
<dbReference type="PRINTS" id="PR00080">
    <property type="entry name" value="SDRFAMILY"/>
</dbReference>
<dbReference type="PROSITE" id="PS51257">
    <property type="entry name" value="PROKAR_LIPOPROTEIN"/>
    <property type="match status" value="1"/>
</dbReference>
<evidence type="ECO:0000256" key="1">
    <source>
        <dbReference type="ARBA" id="ARBA00006484"/>
    </source>
</evidence>
<dbReference type="PRINTS" id="PR00081">
    <property type="entry name" value="GDHRDH"/>
</dbReference>
<dbReference type="PANTHER" id="PTHR43639:SF1">
    <property type="entry name" value="SHORT-CHAIN DEHYDROGENASE_REDUCTASE FAMILY PROTEIN"/>
    <property type="match status" value="1"/>
</dbReference>
<dbReference type="Pfam" id="PF13561">
    <property type="entry name" value="adh_short_C2"/>
    <property type="match status" value="1"/>
</dbReference>
<sequence>MQRFDGWRVVVTGGGTGIGAAVSCRFADEGATVVVAQRTAEEAIEAVRTLDAPGRRLIPVGADLATADGCRELAAAAVDQLGSVDLLVNNASATGRPAVGDIDDFDDDRVDLVIDVGIKAPFRLTRLLLPNFAPGAVVVNISSVAAYTAQPRSTVYAAAKAGLVGLTRGLAFELAERGIRVAHVAPGDIATRGPAVAPEPGPWGRRTPLGRRGLPADVAAAVAWLASEDASFVTGSGVLVDGGWLTY</sequence>
<dbReference type="RefSeq" id="WP_344240881.1">
    <property type="nucleotide sequence ID" value="NZ_BAAAPH010000034.1"/>
</dbReference>
<dbReference type="Gene3D" id="3.40.50.720">
    <property type="entry name" value="NAD(P)-binding Rossmann-like Domain"/>
    <property type="match status" value="1"/>
</dbReference>
<protein>
    <submittedName>
        <fullName evidence="3">SDR family oxidoreductase</fullName>
    </submittedName>
</protein>
<gene>
    <name evidence="3" type="ORF">GCM10009804_70870</name>
</gene>
<dbReference type="EMBL" id="BAAAPH010000034">
    <property type="protein sequence ID" value="GAA1604369.1"/>
    <property type="molecule type" value="Genomic_DNA"/>
</dbReference>
<dbReference type="Proteomes" id="UP001501705">
    <property type="component" value="Unassembled WGS sequence"/>
</dbReference>
<evidence type="ECO:0000313" key="4">
    <source>
        <dbReference type="Proteomes" id="UP001501705"/>
    </source>
</evidence>
<accession>A0ABP4QA16</accession>
<dbReference type="SUPFAM" id="SSF51735">
    <property type="entry name" value="NAD(P)-binding Rossmann-fold domains"/>
    <property type="match status" value="1"/>
</dbReference>
<dbReference type="CDD" id="cd05233">
    <property type="entry name" value="SDR_c"/>
    <property type="match status" value="1"/>
</dbReference>
<proteinExistence type="inferred from homology"/>
<dbReference type="InterPro" id="IPR036291">
    <property type="entry name" value="NAD(P)-bd_dom_sf"/>
</dbReference>
<dbReference type="PROSITE" id="PS00061">
    <property type="entry name" value="ADH_SHORT"/>
    <property type="match status" value="1"/>
</dbReference>
<dbReference type="PANTHER" id="PTHR43639">
    <property type="entry name" value="OXIDOREDUCTASE, SHORT-CHAIN DEHYDROGENASE/REDUCTASE FAMILY (AFU_ORTHOLOGUE AFUA_5G02870)"/>
    <property type="match status" value="1"/>
</dbReference>
<dbReference type="InterPro" id="IPR020904">
    <property type="entry name" value="Sc_DH/Rdtase_CS"/>
</dbReference>
<organism evidence="3 4">
    <name type="scientific">Kribbella hippodromi</name>
    <dbReference type="NCBI Taxonomy" id="434347"/>
    <lineage>
        <taxon>Bacteria</taxon>
        <taxon>Bacillati</taxon>
        <taxon>Actinomycetota</taxon>
        <taxon>Actinomycetes</taxon>
        <taxon>Propionibacteriales</taxon>
        <taxon>Kribbellaceae</taxon>
        <taxon>Kribbella</taxon>
    </lineage>
</organism>
<keyword evidence="2" id="KW-0560">Oxidoreductase</keyword>
<dbReference type="InterPro" id="IPR002347">
    <property type="entry name" value="SDR_fam"/>
</dbReference>
<comment type="caution">
    <text evidence="3">The sequence shown here is derived from an EMBL/GenBank/DDBJ whole genome shotgun (WGS) entry which is preliminary data.</text>
</comment>
<comment type="similarity">
    <text evidence="1">Belongs to the short-chain dehydrogenases/reductases (SDR) family.</text>
</comment>
<evidence type="ECO:0000256" key="2">
    <source>
        <dbReference type="ARBA" id="ARBA00023002"/>
    </source>
</evidence>
<keyword evidence="4" id="KW-1185">Reference proteome</keyword>
<reference evidence="4" key="1">
    <citation type="journal article" date="2019" name="Int. J. Syst. Evol. Microbiol.">
        <title>The Global Catalogue of Microorganisms (GCM) 10K type strain sequencing project: providing services to taxonomists for standard genome sequencing and annotation.</title>
        <authorList>
            <consortium name="The Broad Institute Genomics Platform"/>
            <consortium name="The Broad Institute Genome Sequencing Center for Infectious Disease"/>
            <person name="Wu L."/>
            <person name="Ma J."/>
        </authorList>
    </citation>
    <scope>NUCLEOTIDE SEQUENCE [LARGE SCALE GENOMIC DNA]</scope>
    <source>
        <strain evidence="4">JCM 15572</strain>
    </source>
</reference>
<name>A0ABP4QA16_9ACTN</name>